<evidence type="ECO:0000256" key="1">
    <source>
        <dbReference type="SAM" id="MobiDB-lite"/>
    </source>
</evidence>
<feature type="compositionally biased region" description="Acidic residues" evidence="1">
    <location>
        <begin position="675"/>
        <end position="710"/>
    </location>
</feature>
<feature type="region of interest" description="Disordered" evidence="1">
    <location>
        <begin position="664"/>
        <end position="721"/>
    </location>
</feature>
<keyword evidence="3" id="KW-1185">Reference proteome</keyword>
<feature type="compositionally biased region" description="Basic residues" evidence="1">
    <location>
        <begin position="1"/>
        <end position="12"/>
    </location>
</feature>
<dbReference type="InterPro" id="IPR032675">
    <property type="entry name" value="LRR_dom_sf"/>
</dbReference>
<feature type="region of interest" description="Disordered" evidence="1">
    <location>
        <begin position="1"/>
        <end position="32"/>
    </location>
</feature>
<name>A0ABQ8V0E3_9EUKA</name>
<dbReference type="Proteomes" id="UP001141327">
    <property type="component" value="Unassembled WGS sequence"/>
</dbReference>
<evidence type="ECO:0000313" key="3">
    <source>
        <dbReference type="Proteomes" id="UP001141327"/>
    </source>
</evidence>
<dbReference type="EMBL" id="JAPMOS010000002">
    <property type="protein sequence ID" value="KAJ4462540.1"/>
    <property type="molecule type" value="Genomic_DNA"/>
</dbReference>
<organism evidence="2 3">
    <name type="scientific">Paratrimastix pyriformis</name>
    <dbReference type="NCBI Taxonomy" id="342808"/>
    <lineage>
        <taxon>Eukaryota</taxon>
        <taxon>Metamonada</taxon>
        <taxon>Preaxostyla</taxon>
        <taxon>Paratrimastigidae</taxon>
        <taxon>Paratrimastix</taxon>
    </lineage>
</organism>
<evidence type="ECO:0000313" key="2">
    <source>
        <dbReference type="EMBL" id="KAJ4462540.1"/>
    </source>
</evidence>
<gene>
    <name evidence="2" type="ORF">PAPYR_512</name>
</gene>
<accession>A0ABQ8V0E3</accession>
<dbReference type="Gene3D" id="3.80.10.10">
    <property type="entry name" value="Ribonuclease Inhibitor"/>
    <property type="match status" value="1"/>
</dbReference>
<protein>
    <submittedName>
        <fullName evidence="2">Uncharacterized protein</fullName>
    </submittedName>
</protein>
<sequence length="721" mass="77938">MPREKNKRRKSACHAEQVDSTSRDPDQSSASTMMDASAEISSFFALLPPDLLPCMVEASDHALLTYVKLLSLSHGIRLAVRGTPRELSFDDNLRYREIPFPTADAVAALVGPCKGLVKLSFRSSVTASVYGCGHTDAACAGWVDEAFGGHDRLAVLDDLPTFNETVNARILLRLPGLLELHLGIRTKISAHLLAVIAASCPHLRVLQSNQQHTTQPSMDLTGLVPLAGSLQEFGMTCLCPSPNLDAFVGSLSALGTLNITHCSSAALRPLDQPQCGSGLAKILAAHPATLQRLALVLVSPNAGGMAALMSTLDALPRLTQLYIKTGRALPPGIDITALPASLLGLLEELCLQLDNDPEDDEAVRLTALRPLSFTSGRLKCLDLKGLGRVSGLTVDCPALVELRLPEVPTGGPLSLKCPRLRVAQNLPAWFPGFSGPMPDLETVFFVESKGRDPACLPDLLAGGSPLRDLFGVVLHRPDLLSRLCACDTLVDLSLVLDQARQLPNPLVLQFPSRLQSLCLSIGRQPPESESEEWTPSLDLRVEAPGLRSFEVSHSDLALRIRLNCPALITLSLKLWDQAESIELFDARTQPQTLLFCGDCQSASLLAVTINKAPATLSLSCPQLRMLELMSVEERRVEGRRVELTCPLLESLHGLQDPSSQLVLMAPAPNLPPLDTLDDDKIEEEHEEEEQEEEEEEAEAEEEEEEEDGGDGDGHDAQGDDV</sequence>
<proteinExistence type="predicted"/>
<reference evidence="2" key="1">
    <citation type="journal article" date="2022" name="bioRxiv">
        <title>Genomics of Preaxostyla Flagellates Illuminates Evolutionary Transitions and the Path Towards Mitochondrial Loss.</title>
        <authorList>
            <person name="Novak L.V.F."/>
            <person name="Treitli S.C."/>
            <person name="Pyrih J."/>
            <person name="Halakuc P."/>
            <person name="Pipaliya S.V."/>
            <person name="Vacek V."/>
            <person name="Brzon O."/>
            <person name="Soukal P."/>
            <person name="Eme L."/>
            <person name="Dacks J.B."/>
            <person name="Karnkowska A."/>
            <person name="Elias M."/>
            <person name="Hampl V."/>
        </authorList>
    </citation>
    <scope>NUCLEOTIDE SEQUENCE</scope>
    <source>
        <strain evidence="2">RCP-MX</strain>
    </source>
</reference>
<comment type="caution">
    <text evidence="2">The sequence shown here is derived from an EMBL/GenBank/DDBJ whole genome shotgun (WGS) entry which is preliminary data.</text>
</comment>
<feature type="compositionally biased region" description="Basic and acidic residues" evidence="1">
    <location>
        <begin position="711"/>
        <end position="721"/>
    </location>
</feature>